<dbReference type="Proteomes" id="UP000029385">
    <property type="component" value="Unassembled WGS sequence"/>
</dbReference>
<reference evidence="1 2" key="1">
    <citation type="submission" date="2013-09" db="EMBL/GenBank/DDBJ databases">
        <title>Genome sequencing of Arenimonas oryziterrae.</title>
        <authorList>
            <person name="Chen F."/>
            <person name="Wang G."/>
        </authorList>
    </citation>
    <scope>NUCLEOTIDE SEQUENCE [LARGE SCALE GENOMIC DNA]</scope>
    <source>
        <strain evidence="1 2">YC6267</strain>
    </source>
</reference>
<evidence type="ECO:0000313" key="1">
    <source>
        <dbReference type="EMBL" id="KFN44768.1"/>
    </source>
</evidence>
<gene>
    <name evidence="1" type="ORF">N789_01785</name>
</gene>
<dbReference type="PATRIC" id="fig|1121015.4.peg.353"/>
<organism evidence="1 2">
    <name type="scientific">Arenimonas oryziterrae DSM 21050 = YC6267</name>
    <dbReference type="NCBI Taxonomy" id="1121015"/>
    <lineage>
        <taxon>Bacteria</taxon>
        <taxon>Pseudomonadati</taxon>
        <taxon>Pseudomonadota</taxon>
        <taxon>Gammaproteobacteria</taxon>
        <taxon>Lysobacterales</taxon>
        <taxon>Lysobacteraceae</taxon>
        <taxon>Arenimonas</taxon>
    </lineage>
</organism>
<dbReference type="InterPro" id="IPR025234">
    <property type="entry name" value="YjzH-like"/>
</dbReference>
<dbReference type="RefSeq" id="WP_022968938.1">
    <property type="nucleotide sequence ID" value="NZ_ATVD01000002.1"/>
</dbReference>
<accession>A0A091AWU6</accession>
<comment type="caution">
    <text evidence="1">The sequence shown here is derived from an EMBL/GenBank/DDBJ whole genome shotgun (WGS) entry which is preliminary data.</text>
</comment>
<keyword evidence="2" id="KW-1185">Reference proteome</keyword>
<sequence length="63" mass="7303">MSAHSRWQYLVLDLRMKLFDSQATQLQRVQDELNRLGLQGWELVSLIPMPGAFVQRATFKRAG</sequence>
<evidence type="ECO:0008006" key="3">
    <source>
        <dbReference type="Google" id="ProtNLM"/>
    </source>
</evidence>
<dbReference type="AlphaFoldDB" id="A0A091AWU6"/>
<dbReference type="OrthoDB" id="9799495at2"/>
<protein>
    <recommendedName>
        <fullName evidence="3">DUF4177 domain-containing protein</fullName>
    </recommendedName>
</protein>
<dbReference type="EMBL" id="AVCI01000001">
    <property type="protein sequence ID" value="KFN44768.1"/>
    <property type="molecule type" value="Genomic_DNA"/>
</dbReference>
<proteinExistence type="predicted"/>
<dbReference type="STRING" id="1121015.GCA_000420545_01303"/>
<name>A0A091AWU6_9GAMM</name>
<dbReference type="Pfam" id="PF13783">
    <property type="entry name" value="DUF4177"/>
    <property type="match status" value="1"/>
</dbReference>
<evidence type="ECO:0000313" key="2">
    <source>
        <dbReference type="Proteomes" id="UP000029385"/>
    </source>
</evidence>